<dbReference type="InterPro" id="IPR023529">
    <property type="entry name" value="ProQ"/>
</dbReference>
<keyword evidence="1" id="KW-0963">Cytoplasm</keyword>
<reference evidence="6" key="1">
    <citation type="submission" date="2020-10" db="EMBL/GenBank/DDBJ databases">
        <authorList>
            <person name="Gilroy R."/>
        </authorList>
    </citation>
    <scope>NUCLEOTIDE SEQUENCE</scope>
    <source>
        <strain evidence="6">17213</strain>
    </source>
</reference>
<dbReference type="Pfam" id="PF04352">
    <property type="entry name" value="ProQ"/>
    <property type="match status" value="1"/>
</dbReference>
<feature type="domain" description="ProQ/FinO" evidence="5">
    <location>
        <begin position="66"/>
        <end position="180"/>
    </location>
</feature>
<feature type="compositionally biased region" description="Basic and acidic residues" evidence="4">
    <location>
        <begin position="173"/>
        <end position="187"/>
    </location>
</feature>
<dbReference type="Gene3D" id="1.10.1710.10">
    <property type="entry name" value="ProQ/FinO domain"/>
    <property type="match status" value="1"/>
</dbReference>
<dbReference type="Proteomes" id="UP000823631">
    <property type="component" value="Unassembled WGS sequence"/>
</dbReference>
<feature type="region of interest" description="Disordered" evidence="4">
    <location>
        <begin position="1"/>
        <end position="48"/>
    </location>
</feature>
<accession>A0A9D9DD74</accession>
<gene>
    <name evidence="6" type="ORF">IAB19_06940</name>
</gene>
<keyword evidence="3" id="KW-0143">Chaperone</keyword>
<feature type="compositionally biased region" description="Gly residues" evidence="4">
    <location>
        <begin position="216"/>
        <end position="228"/>
    </location>
</feature>
<name>A0A9D9DD74_9GAMM</name>
<dbReference type="PANTHER" id="PTHR38106:SF1">
    <property type="entry name" value="RNA CHAPERONE PROQ"/>
    <property type="match status" value="1"/>
</dbReference>
<feature type="compositionally biased region" description="Low complexity" evidence="4">
    <location>
        <begin position="15"/>
        <end position="34"/>
    </location>
</feature>
<dbReference type="InterPro" id="IPR036442">
    <property type="entry name" value="ProQ/FinO_sf"/>
</dbReference>
<dbReference type="GO" id="GO:0005829">
    <property type="term" value="C:cytosol"/>
    <property type="evidence" value="ECO:0007669"/>
    <property type="project" value="TreeGrafter"/>
</dbReference>
<dbReference type="GO" id="GO:0010608">
    <property type="term" value="P:post-transcriptional regulation of gene expression"/>
    <property type="evidence" value="ECO:0007669"/>
    <property type="project" value="InterPro"/>
</dbReference>
<dbReference type="SUPFAM" id="SSF48657">
    <property type="entry name" value="FinO-like"/>
    <property type="match status" value="1"/>
</dbReference>
<sequence length="369" mass="40360">MDSQDIKNVTDVTEEAAAAAPAAAPAEEGAVAEARAQDTAANEGAEEGAKGEKRVYFKPYVPPPGSRAAHIKEALELLYDKFPKAFIREGDLKPLKIGILDDLKKLVPEIDGMTTSKLRAAVRMYCTRLRYLFSVREGAARIDLEGNEVDKVSAEHAAYAKERFAELNEFRKRKREEKAKQAEKAAEQGDQQGRKPFNKNFKGGRKPFNKNFRGGPRQGGYNNGGYNNGGYNNAGGYNNNRNFNRDRADGQGQGGPRRYNNRPQMRSPAGDMDMSPAPRMRRPAVRTAAPAQVRRTGIGTRSLGVPASEADLRVGTTVLVMNNNHYMRGTVSAAPEQGSVKVQLTGGINMSIPVDKVLLPNSRPTVNRS</sequence>
<keyword evidence="2" id="KW-0694">RNA-binding</keyword>
<evidence type="ECO:0000313" key="7">
    <source>
        <dbReference type="Proteomes" id="UP000823631"/>
    </source>
</evidence>
<evidence type="ECO:0000313" key="6">
    <source>
        <dbReference type="EMBL" id="MBO8416097.1"/>
    </source>
</evidence>
<evidence type="ECO:0000256" key="4">
    <source>
        <dbReference type="SAM" id="MobiDB-lite"/>
    </source>
</evidence>
<dbReference type="InterPro" id="IPR016103">
    <property type="entry name" value="ProQ/FinO"/>
</dbReference>
<evidence type="ECO:0000256" key="2">
    <source>
        <dbReference type="ARBA" id="ARBA00022884"/>
    </source>
</evidence>
<proteinExistence type="predicted"/>
<reference evidence="6" key="2">
    <citation type="journal article" date="2021" name="PeerJ">
        <title>Extensive microbial diversity within the chicken gut microbiome revealed by metagenomics and culture.</title>
        <authorList>
            <person name="Gilroy R."/>
            <person name="Ravi A."/>
            <person name="Getino M."/>
            <person name="Pursley I."/>
            <person name="Horton D.L."/>
            <person name="Alikhan N.F."/>
            <person name="Baker D."/>
            <person name="Gharbi K."/>
            <person name="Hall N."/>
            <person name="Watson M."/>
            <person name="Adriaenssens E.M."/>
            <person name="Foster-Nyarko E."/>
            <person name="Jarju S."/>
            <person name="Secka A."/>
            <person name="Antonio M."/>
            <person name="Oren A."/>
            <person name="Chaudhuri R.R."/>
            <person name="La Ragione R."/>
            <person name="Hildebrand F."/>
            <person name="Pallen M.J."/>
        </authorList>
    </citation>
    <scope>NUCLEOTIDE SEQUENCE</scope>
    <source>
        <strain evidence="6">17213</strain>
    </source>
</reference>
<feature type="compositionally biased region" description="Low complexity" evidence="4">
    <location>
        <begin position="229"/>
        <end position="242"/>
    </location>
</feature>
<evidence type="ECO:0000256" key="3">
    <source>
        <dbReference type="ARBA" id="ARBA00023186"/>
    </source>
</evidence>
<feature type="compositionally biased region" description="Polar residues" evidence="4">
    <location>
        <begin position="1"/>
        <end position="11"/>
    </location>
</feature>
<dbReference type="EMBL" id="JADINH010000145">
    <property type="protein sequence ID" value="MBO8416097.1"/>
    <property type="molecule type" value="Genomic_DNA"/>
</dbReference>
<comment type="caution">
    <text evidence="6">The sequence shown here is derived from an EMBL/GenBank/DDBJ whole genome shotgun (WGS) entry which is preliminary data.</text>
</comment>
<organism evidence="6 7">
    <name type="scientific">Candidatus Avisuccinivibrio stercorigallinarum</name>
    <dbReference type="NCBI Taxonomy" id="2840704"/>
    <lineage>
        <taxon>Bacteria</taxon>
        <taxon>Pseudomonadati</taxon>
        <taxon>Pseudomonadota</taxon>
        <taxon>Gammaproteobacteria</taxon>
        <taxon>Aeromonadales</taxon>
        <taxon>Succinivibrionaceae</taxon>
        <taxon>Succinivibrionaceae incertae sedis</taxon>
        <taxon>Candidatus Avisuccinivibrio</taxon>
    </lineage>
</organism>
<feature type="region of interest" description="Disordered" evidence="4">
    <location>
        <begin position="173"/>
        <end position="278"/>
    </location>
</feature>
<protein>
    <submittedName>
        <fullName evidence="6">ProQ/FinO family protein</fullName>
    </submittedName>
</protein>
<dbReference type="PANTHER" id="PTHR38106">
    <property type="entry name" value="RNA CHAPERONE PROQ"/>
    <property type="match status" value="1"/>
</dbReference>
<dbReference type="GO" id="GO:0034057">
    <property type="term" value="F:RNA strand-exchange activity"/>
    <property type="evidence" value="ECO:0007669"/>
    <property type="project" value="InterPro"/>
</dbReference>
<dbReference type="SMART" id="SM00945">
    <property type="entry name" value="ProQ"/>
    <property type="match status" value="1"/>
</dbReference>
<dbReference type="GO" id="GO:0033592">
    <property type="term" value="F:RNA strand annealing activity"/>
    <property type="evidence" value="ECO:0007669"/>
    <property type="project" value="InterPro"/>
</dbReference>
<dbReference type="AlphaFoldDB" id="A0A9D9DD74"/>
<evidence type="ECO:0000259" key="5">
    <source>
        <dbReference type="SMART" id="SM00945"/>
    </source>
</evidence>
<evidence type="ECO:0000256" key="1">
    <source>
        <dbReference type="ARBA" id="ARBA00022490"/>
    </source>
</evidence>